<dbReference type="InterPro" id="IPR038694">
    <property type="entry name" value="DUF427_sf"/>
</dbReference>
<dbReference type="Gene3D" id="2.170.150.40">
    <property type="entry name" value="Domain of unknown function (DUF427)"/>
    <property type="match status" value="1"/>
</dbReference>
<feature type="domain" description="DUF427" evidence="2">
    <location>
        <begin position="42"/>
        <end position="134"/>
    </location>
</feature>
<evidence type="ECO:0000256" key="1">
    <source>
        <dbReference type="SAM" id="MobiDB-lite"/>
    </source>
</evidence>
<dbReference type="EMBL" id="JBEPSN010000004">
    <property type="protein sequence ID" value="MET4540200.1"/>
    <property type="molecule type" value="Genomic_DNA"/>
</dbReference>
<name>A0ABV2P601_9MICC</name>
<accession>A0ABV2P601</accession>
<dbReference type="PANTHER" id="PTHR43058:SF1">
    <property type="entry name" value="DUF427 DOMAIN-CONTAINING PROTEIN"/>
    <property type="match status" value="1"/>
</dbReference>
<reference evidence="3 4" key="1">
    <citation type="submission" date="2024-06" db="EMBL/GenBank/DDBJ databases">
        <title>Sorghum-associated microbial communities from plants grown in Nebraska, USA.</title>
        <authorList>
            <person name="Schachtman D."/>
        </authorList>
    </citation>
    <scope>NUCLEOTIDE SEQUENCE [LARGE SCALE GENOMIC DNA]</scope>
    <source>
        <strain evidence="3 4">3552</strain>
    </source>
</reference>
<dbReference type="RefSeq" id="WP_354229009.1">
    <property type="nucleotide sequence ID" value="NZ_JBEPSN010000004.1"/>
</dbReference>
<comment type="caution">
    <text evidence="3">The sequence shown here is derived from an EMBL/GenBank/DDBJ whole genome shotgun (WGS) entry which is preliminary data.</text>
</comment>
<sequence>MVSHRSVSGVFRRPRPIKPAPGQESVWDYPRPPKVEARSERVVVRLGGQVIVDTTDSVRVLETSHPPVYYVPLDAFPEGALVPVGGTTFCEFKGKACYFTIIAGGTVVERAGWTYPSPTRGFEALGSRVALYPEHMDSCEVDGERVTFQEGNFYGGWITQQIVGPFKGGPGTAGW</sequence>
<protein>
    <submittedName>
        <fullName evidence="3">Uncharacterized protein (DUF427 family)</fullName>
    </submittedName>
</protein>
<feature type="region of interest" description="Disordered" evidence="1">
    <location>
        <begin position="1"/>
        <end position="26"/>
    </location>
</feature>
<proteinExistence type="predicted"/>
<dbReference type="Proteomes" id="UP001549307">
    <property type="component" value="Unassembled WGS sequence"/>
</dbReference>
<evidence type="ECO:0000259" key="2">
    <source>
        <dbReference type="Pfam" id="PF04248"/>
    </source>
</evidence>
<dbReference type="PANTHER" id="PTHR43058">
    <property type="entry name" value="SLR0655 PROTEIN"/>
    <property type="match status" value="1"/>
</dbReference>
<evidence type="ECO:0000313" key="4">
    <source>
        <dbReference type="Proteomes" id="UP001549307"/>
    </source>
</evidence>
<gene>
    <name evidence="3" type="ORF">ABIE37_001981</name>
</gene>
<evidence type="ECO:0000313" key="3">
    <source>
        <dbReference type="EMBL" id="MET4540200.1"/>
    </source>
</evidence>
<keyword evidence="4" id="KW-1185">Reference proteome</keyword>
<dbReference type="GeneID" id="92752929"/>
<organism evidence="3 4">
    <name type="scientific">Arthrobacter bambusae</name>
    <dbReference type="NCBI Taxonomy" id="1338426"/>
    <lineage>
        <taxon>Bacteria</taxon>
        <taxon>Bacillati</taxon>
        <taxon>Actinomycetota</taxon>
        <taxon>Actinomycetes</taxon>
        <taxon>Micrococcales</taxon>
        <taxon>Micrococcaceae</taxon>
        <taxon>Arthrobacter</taxon>
    </lineage>
</organism>
<dbReference type="InterPro" id="IPR007361">
    <property type="entry name" value="DUF427"/>
</dbReference>
<dbReference type="Pfam" id="PF04248">
    <property type="entry name" value="NTP_transf_9"/>
    <property type="match status" value="1"/>
</dbReference>